<dbReference type="Pfam" id="PF20789">
    <property type="entry name" value="4HBT_3C"/>
    <property type="match status" value="1"/>
</dbReference>
<organism evidence="4 5">
    <name type="scientific">Cyclocybe aegerita</name>
    <name type="common">Black poplar mushroom</name>
    <name type="synonym">Agrocybe aegerita</name>
    <dbReference type="NCBI Taxonomy" id="1973307"/>
    <lineage>
        <taxon>Eukaryota</taxon>
        <taxon>Fungi</taxon>
        <taxon>Dikarya</taxon>
        <taxon>Basidiomycota</taxon>
        <taxon>Agaricomycotina</taxon>
        <taxon>Agaricomycetes</taxon>
        <taxon>Agaricomycetidae</taxon>
        <taxon>Agaricales</taxon>
        <taxon>Agaricineae</taxon>
        <taxon>Bolbitiaceae</taxon>
        <taxon>Cyclocybe</taxon>
    </lineage>
</organism>
<evidence type="ECO:0000313" key="4">
    <source>
        <dbReference type="EMBL" id="CAA7262979.1"/>
    </source>
</evidence>
<comment type="caution">
    <text evidence="4">The sequence shown here is derived from an EMBL/GenBank/DDBJ whole genome shotgun (WGS) entry which is preliminary data.</text>
</comment>
<accession>A0A8S0XI09</accession>
<dbReference type="Pfam" id="PF13622">
    <property type="entry name" value="4HBT_3"/>
    <property type="match status" value="1"/>
</dbReference>
<dbReference type="SUPFAM" id="SSF54637">
    <property type="entry name" value="Thioesterase/thiol ester dehydrase-isomerase"/>
    <property type="match status" value="1"/>
</dbReference>
<feature type="compositionally biased region" description="Basic and acidic residues" evidence="1">
    <location>
        <begin position="173"/>
        <end position="185"/>
    </location>
</feature>
<gene>
    <name evidence="4" type="ORF">AAE3_LOCUS5204</name>
</gene>
<dbReference type="AlphaFoldDB" id="A0A8S0XI09"/>
<proteinExistence type="predicted"/>
<dbReference type="Proteomes" id="UP000467700">
    <property type="component" value="Unassembled WGS sequence"/>
</dbReference>
<dbReference type="PANTHER" id="PTHR38110">
    <property type="entry name" value="CHROMOSOME 23, WHOLE GENOME SHOTGUN SEQUENCE"/>
    <property type="match status" value="1"/>
</dbReference>
<dbReference type="InterPro" id="IPR042171">
    <property type="entry name" value="Acyl-CoA_hotdog"/>
</dbReference>
<dbReference type="InterPro" id="IPR052389">
    <property type="entry name" value="Sec_Metab_Biosynth-Assoc"/>
</dbReference>
<feature type="region of interest" description="Disordered" evidence="1">
    <location>
        <begin position="132"/>
        <end position="154"/>
    </location>
</feature>
<evidence type="ECO:0000259" key="3">
    <source>
        <dbReference type="Pfam" id="PF20789"/>
    </source>
</evidence>
<keyword evidence="5" id="KW-1185">Reference proteome</keyword>
<evidence type="ECO:0008006" key="6">
    <source>
        <dbReference type="Google" id="ProtNLM"/>
    </source>
</evidence>
<dbReference type="Gene3D" id="2.40.160.210">
    <property type="entry name" value="Acyl-CoA thioesterase, double hotdog domain"/>
    <property type="match status" value="1"/>
</dbReference>
<dbReference type="PANTHER" id="PTHR38110:SF1">
    <property type="entry name" value="THIOESTERASE DOMAIN-CONTAINING PROTEIN"/>
    <property type="match status" value="1"/>
</dbReference>
<evidence type="ECO:0000256" key="1">
    <source>
        <dbReference type="SAM" id="MobiDB-lite"/>
    </source>
</evidence>
<dbReference type="OrthoDB" id="2532955at2759"/>
<dbReference type="InterPro" id="IPR029069">
    <property type="entry name" value="HotDog_dom_sf"/>
</dbReference>
<reference evidence="4 5" key="1">
    <citation type="submission" date="2020-01" db="EMBL/GenBank/DDBJ databases">
        <authorList>
            <person name="Gupta K D."/>
        </authorList>
    </citation>
    <scope>NUCLEOTIDE SEQUENCE [LARGE SCALE GENOMIC DNA]</scope>
</reference>
<feature type="region of interest" description="Disordered" evidence="1">
    <location>
        <begin position="173"/>
        <end position="192"/>
    </location>
</feature>
<dbReference type="InterPro" id="IPR049449">
    <property type="entry name" value="TesB_ACOT8-like_N"/>
</dbReference>
<dbReference type="InterPro" id="IPR049450">
    <property type="entry name" value="ACOT8-like_C"/>
</dbReference>
<protein>
    <recommendedName>
        <fullName evidence="6">Thioesterase family protein</fullName>
    </recommendedName>
</protein>
<sequence length="340" mass="37642">MAPLNAAVKVRPIDANAGPKDKDRHNKLYAGNVDPDWTVGSVTNGGYALALVLEACMQFQSTTSHVDPIHITAHFLRATVPSPFTVRVRTVKIGAGFTNLTADFMQEGMTKIMTHAIFGLNGPSPTDKLNLSLNPPSPYARRHPLHSHPSQAPLKPMDPRWRFHEYVKCTEETEIRSRNSPDHPKRTNSSTVGGGGLEWGSWLELVDKSERITNPALAFLVDIFSNTPTLLPRSERPGLEISWFPTMTLSIEFKNKIPPPSSSHADRTVGIYSSGSFMTPPQGRHDVYVEVWSAPTNIGEGDPRENWRDDQVCLAVATQMALALPMEVNERKGRLSFTKL</sequence>
<feature type="domain" description="Acyl-CoA thioesterase-like C-terminal" evidence="3">
    <location>
        <begin position="150"/>
        <end position="293"/>
    </location>
</feature>
<feature type="domain" description="Acyl-CoA thioesterase-like N-terminal HotDog" evidence="2">
    <location>
        <begin position="34"/>
        <end position="118"/>
    </location>
</feature>
<evidence type="ECO:0000313" key="5">
    <source>
        <dbReference type="Proteomes" id="UP000467700"/>
    </source>
</evidence>
<dbReference type="EMBL" id="CACVBS010000037">
    <property type="protein sequence ID" value="CAA7262979.1"/>
    <property type="molecule type" value="Genomic_DNA"/>
</dbReference>
<name>A0A8S0XI09_CYCAE</name>
<evidence type="ECO:0000259" key="2">
    <source>
        <dbReference type="Pfam" id="PF13622"/>
    </source>
</evidence>